<evidence type="ECO:0000313" key="6">
    <source>
        <dbReference type="Proteomes" id="UP000000628"/>
    </source>
</evidence>
<dbReference type="Gene3D" id="1.10.10.10">
    <property type="entry name" value="Winged helix-like DNA-binding domain superfamily/Winged helix DNA-binding domain"/>
    <property type="match status" value="1"/>
</dbReference>
<dbReference type="PRINTS" id="PR00038">
    <property type="entry name" value="HTHLUXR"/>
</dbReference>
<dbReference type="InterPro" id="IPR016032">
    <property type="entry name" value="Sig_transdc_resp-reg_C-effctor"/>
</dbReference>
<keyword evidence="1" id="KW-0805">Transcription regulation</keyword>
<protein>
    <submittedName>
        <fullName evidence="5">Transcriptional regulator, LuxR family</fullName>
    </submittedName>
</protein>
<dbReference type="eggNOG" id="COG2197">
    <property type="taxonomic scope" value="Bacteria"/>
</dbReference>
<dbReference type="InterPro" id="IPR000792">
    <property type="entry name" value="Tscrpt_reg_LuxR_C"/>
</dbReference>
<keyword evidence="2" id="KW-0238">DNA-binding</keyword>
<dbReference type="Proteomes" id="UP000000628">
    <property type="component" value="Chromosome"/>
</dbReference>
<dbReference type="OrthoDB" id="134985at2"/>
<dbReference type="GO" id="GO:0003677">
    <property type="term" value="F:DNA binding"/>
    <property type="evidence" value="ECO:0007669"/>
    <property type="project" value="UniProtKB-KW"/>
</dbReference>
<organism evidence="5 6">
    <name type="scientific">Jonesia denitrificans (strain ATCC 14870 / DSM 20603 / BCRC 15368 / CIP 55.134 / JCM 11481 / NBRC 15587 / NCTC 10816 / Prevot 55134)</name>
    <name type="common">Listeria denitrificans</name>
    <dbReference type="NCBI Taxonomy" id="471856"/>
    <lineage>
        <taxon>Bacteria</taxon>
        <taxon>Bacillati</taxon>
        <taxon>Actinomycetota</taxon>
        <taxon>Actinomycetes</taxon>
        <taxon>Micrococcales</taxon>
        <taxon>Jonesiaceae</taxon>
        <taxon>Jonesia</taxon>
    </lineage>
</organism>
<dbReference type="RefSeq" id="WP_012805961.1">
    <property type="nucleotide sequence ID" value="NC_013174.1"/>
</dbReference>
<dbReference type="KEGG" id="jde:Jden_0182"/>
<dbReference type="STRING" id="471856.Jden_0182"/>
<accession>C7QYK9</accession>
<feature type="domain" description="HTH luxR-type" evidence="4">
    <location>
        <begin position="13"/>
        <end position="78"/>
    </location>
</feature>
<dbReference type="PANTHER" id="PTHR44688">
    <property type="entry name" value="DNA-BINDING TRANSCRIPTIONAL ACTIVATOR DEVR_DOSR"/>
    <property type="match status" value="1"/>
</dbReference>
<dbReference type="EMBL" id="CP001706">
    <property type="protein sequence ID" value="ACV07856.1"/>
    <property type="molecule type" value="Genomic_DNA"/>
</dbReference>
<name>C7QYK9_JONDD</name>
<dbReference type="GO" id="GO:0006355">
    <property type="term" value="P:regulation of DNA-templated transcription"/>
    <property type="evidence" value="ECO:0007669"/>
    <property type="project" value="InterPro"/>
</dbReference>
<dbReference type="PROSITE" id="PS50043">
    <property type="entry name" value="HTH_LUXR_2"/>
    <property type="match status" value="1"/>
</dbReference>
<dbReference type="AlphaFoldDB" id="C7QYK9"/>
<keyword evidence="3" id="KW-0804">Transcription</keyword>
<evidence type="ECO:0000256" key="3">
    <source>
        <dbReference type="ARBA" id="ARBA00023163"/>
    </source>
</evidence>
<proteinExistence type="predicted"/>
<dbReference type="HOGENOM" id="CLU_000445_103_4_11"/>
<dbReference type="PANTHER" id="PTHR44688:SF16">
    <property type="entry name" value="DNA-BINDING TRANSCRIPTIONAL ACTIVATOR DEVR_DOSR"/>
    <property type="match status" value="1"/>
</dbReference>
<dbReference type="SUPFAM" id="SSF46894">
    <property type="entry name" value="C-terminal effector domain of the bipartite response regulators"/>
    <property type="match status" value="1"/>
</dbReference>
<reference evidence="5 6" key="1">
    <citation type="journal article" date="2009" name="Stand. Genomic Sci.">
        <title>Complete genome sequence of Jonesia denitrificans type strain (Prevot 55134).</title>
        <authorList>
            <person name="Pukall R."/>
            <person name="Gehrich-Schroter G."/>
            <person name="Lapidus A."/>
            <person name="Nolan M."/>
            <person name="Glavina Del Rio T."/>
            <person name="Lucas S."/>
            <person name="Chen F."/>
            <person name="Tice H."/>
            <person name="Pitluck S."/>
            <person name="Cheng J.F."/>
            <person name="Copeland A."/>
            <person name="Saunders E."/>
            <person name="Brettin T."/>
            <person name="Detter J.C."/>
            <person name="Bruce D."/>
            <person name="Goodwin L."/>
            <person name="Pati A."/>
            <person name="Ivanova N."/>
            <person name="Mavromatis K."/>
            <person name="Ovchinnikova G."/>
            <person name="Chen A."/>
            <person name="Palaniappan K."/>
            <person name="Land M."/>
            <person name="Hauser L."/>
            <person name="Chang Y.J."/>
            <person name="Jeffries C.D."/>
            <person name="Chain P."/>
            <person name="Goker M."/>
            <person name="Bristow J."/>
            <person name="Eisen J.A."/>
            <person name="Markowitz V."/>
            <person name="Hugenholtz P."/>
            <person name="Kyrpides N.C."/>
            <person name="Klenk H.P."/>
            <person name="Han C."/>
        </authorList>
    </citation>
    <scope>NUCLEOTIDE SEQUENCE [LARGE SCALE GENOMIC DNA]</scope>
    <source>
        <strain evidence="6">ATCC 14870 / DSM 20603 / BCRC 15368 / CIP 55.134 / JCM 11481 / NBRC 15587 / NCTC 10816 / Prevot 55134</strain>
    </source>
</reference>
<dbReference type="Pfam" id="PF00196">
    <property type="entry name" value="GerE"/>
    <property type="match status" value="1"/>
</dbReference>
<dbReference type="SMART" id="SM00421">
    <property type="entry name" value="HTH_LUXR"/>
    <property type="match status" value="1"/>
</dbReference>
<evidence type="ECO:0000259" key="4">
    <source>
        <dbReference type="PROSITE" id="PS50043"/>
    </source>
</evidence>
<gene>
    <name evidence="5" type="ordered locus">Jden_0182</name>
</gene>
<evidence type="ECO:0000256" key="2">
    <source>
        <dbReference type="ARBA" id="ARBA00023125"/>
    </source>
</evidence>
<keyword evidence="6" id="KW-1185">Reference proteome</keyword>
<evidence type="ECO:0000256" key="1">
    <source>
        <dbReference type="ARBA" id="ARBA00023015"/>
    </source>
</evidence>
<dbReference type="CDD" id="cd06170">
    <property type="entry name" value="LuxR_C_like"/>
    <property type="match status" value="1"/>
</dbReference>
<evidence type="ECO:0000313" key="5">
    <source>
        <dbReference type="EMBL" id="ACV07856.1"/>
    </source>
</evidence>
<dbReference type="InterPro" id="IPR036388">
    <property type="entry name" value="WH-like_DNA-bd_sf"/>
</dbReference>
<sequence>MSTIESINQELDSDVKAKDLTRRERIVLANLREDVTLEQIASKLFVTRNTVKSQVRSVYRKIGVSTRADAVQWARAAGIQSDNDK</sequence>